<name>A0ACC7P4S4_9BACL</name>
<dbReference type="EMBL" id="JBJURJ010000017">
    <property type="protein sequence ID" value="MFM9331285.1"/>
    <property type="molecule type" value="Genomic_DNA"/>
</dbReference>
<evidence type="ECO:0000313" key="2">
    <source>
        <dbReference type="Proteomes" id="UP001631969"/>
    </source>
</evidence>
<comment type="caution">
    <text evidence="1">The sequence shown here is derived from an EMBL/GenBank/DDBJ whole genome shotgun (WGS) entry which is preliminary data.</text>
</comment>
<gene>
    <name evidence="1" type="ORF">ACI1P1_23605</name>
</gene>
<keyword evidence="2" id="KW-1185">Reference proteome</keyword>
<proteinExistence type="predicted"/>
<protein>
    <submittedName>
        <fullName evidence="1">Metal ABC transporter solute-binding protein, Zn/Mn family</fullName>
    </submittedName>
</protein>
<reference evidence="1" key="1">
    <citation type="submission" date="2024-12" db="EMBL/GenBank/DDBJ databases">
        <authorList>
            <person name="Wu N."/>
        </authorList>
    </citation>
    <scope>NUCLEOTIDE SEQUENCE</scope>
    <source>
        <strain evidence="1">P15</strain>
    </source>
</reference>
<evidence type="ECO:0000313" key="1">
    <source>
        <dbReference type="EMBL" id="MFM9331285.1"/>
    </source>
</evidence>
<sequence length="320" mass="34529">MGIRLGKWRVWMGAVALAAAMAVMTACGDTGNGSQIGAENGKIRIVTTIAQIAEPLSVIGGDKVSVQSLMGPGVDPHLYNATQGDIGKLENSDMIFYSGLHLEANMVRVFDEMGKKKPTLGIGETLSKDRLLKDEEGNTDPHIWFDIELWKQSLGAATEKLKEHAAEHADYFEANKVNYFAELDALKAESVKKLGEIPKEKRVLITAHDAFGYFGRMQGLEVIGLQGLSTEDEVGLTDIEDTVKLLTDHKVPAVFVESSINPASIQAVIEGAKKKGLDVKQGGELFSDAMGAAGSKEGTYTGMYRHNVETIYKALSGKGE</sequence>
<accession>A0ACC7P4S4</accession>
<dbReference type="Proteomes" id="UP001631969">
    <property type="component" value="Unassembled WGS sequence"/>
</dbReference>
<organism evidence="1 2">
    <name type="scientific">Paenibacillus mesotrionivorans</name>
    <dbReference type="NCBI Taxonomy" id="3160968"/>
    <lineage>
        <taxon>Bacteria</taxon>
        <taxon>Bacillati</taxon>
        <taxon>Bacillota</taxon>
        <taxon>Bacilli</taxon>
        <taxon>Bacillales</taxon>
        <taxon>Paenibacillaceae</taxon>
        <taxon>Paenibacillus</taxon>
    </lineage>
</organism>